<dbReference type="InterPro" id="IPR011605">
    <property type="entry name" value="NusB_fam"/>
</dbReference>
<dbReference type="GO" id="GO:0005829">
    <property type="term" value="C:cytosol"/>
    <property type="evidence" value="ECO:0007669"/>
    <property type="project" value="TreeGrafter"/>
</dbReference>
<sequence>MDARHEARKLALSVVFAWAFLSKDTQVDKALSVELLGISEFNSDIYNKIYRKTMEHIYEIDALIQESAPEWPVDKIAKIDLACLRIAISELKFVKEAPIKVVIDEAIELSKEFGSDNSGKFVNGVLGNIAAKL</sequence>
<dbReference type="GO" id="GO:0006353">
    <property type="term" value="P:DNA-templated transcription termination"/>
    <property type="evidence" value="ECO:0007669"/>
    <property type="project" value="UniProtKB-UniRule"/>
</dbReference>
<evidence type="ECO:0000256" key="5">
    <source>
        <dbReference type="ARBA" id="ARBA00023163"/>
    </source>
</evidence>
<dbReference type="PANTHER" id="PTHR11078:SF3">
    <property type="entry name" value="ANTITERMINATION NUSB DOMAIN-CONTAINING PROTEIN"/>
    <property type="match status" value="1"/>
</dbReference>
<gene>
    <name evidence="6 8" type="primary">nusB</name>
    <name evidence="8" type="ORF">COX53_01405</name>
</gene>
<comment type="function">
    <text evidence="6">Involved in transcription antitermination. Required for transcription of ribosomal RNA (rRNA) genes. Binds specifically to the boxA antiterminator sequence of the ribosomal RNA (rrn) operons.</text>
</comment>
<comment type="caution">
    <text evidence="8">The sequence shown here is derived from an EMBL/GenBank/DDBJ whole genome shotgun (WGS) entry which is preliminary data.</text>
</comment>
<organism evidence="8 9">
    <name type="scientific">candidate division WWE3 bacterium CG23_combo_of_CG06-09_8_20_14_all_40_14</name>
    <dbReference type="NCBI Taxonomy" id="1975095"/>
    <lineage>
        <taxon>Bacteria</taxon>
        <taxon>Katanobacteria</taxon>
    </lineage>
</organism>
<dbReference type="Pfam" id="PF01029">
    <property type="entry name" value="NusB"/>
    <property type="match status" value="1"/>
</dbReference>
<proteinExistence type="inferred from homology"/>
<dbReference type="EMBL" id="PCQY01000018">
    <property type="protein sequence ID" value="PIP04650.1"/>
    <property type="molecule type" value="Genomic_DNA"/>
</dbReference>
<evidence type="ECO:0000256" key="6">
    <source>
        <dbReference type="HAMAP-Rule" id="MF_00073"/>
    </source>
</evidence>
<feature type="domain" description="NusB/RsmB/TIM44" evidence="7">
    <location>
        <begin position="5"/>
        <end position="130"/>
    </location>
</feature>
<name>A0A2G9XCE1_UNCKA</name>
<dbReference type="SUPFAM" id="SSF48013">
    <property type="entry name" value="NusB-like"/>
    <property type="match status" value="1"/>
</dbReference>
<dbReference type="AlphaFoldDB" id="A0A2G9XCE1"/>
<accession>A0A2G9XCE1</accession>
<dbReference type="GO" id="GO:0003723">
    <property type="term" value="F:RNA binding"/>
    <property type="evidence" value="ECO:0007669"/>
    <property type="project" value="UniProtKB-UniRule"/>
</dbReference>
<dbReference type="NCBIfam" id="TIGR01951">
    <property type="entry name" value="nusB"/>
    <property type="match status" value="1"/>
</dbReference>
<dbReference type="GO" id="GO:0031564">
    <property type="term" value="P:transcription antitermination"/>
    <property type="evidence" value="ECO:0007669"/>
    <property type="project" value="UniProtKB-KW"/>
</dbReference>
<dbReference type="Proteomes" id="UP000231388">
    <property type="component" value="Unassembled WGS sequence"/>
</dbReference>
<evidence type="ECO:0000256" key="4">
    <source>
        <dbReference type="ARBA" id="ARBA00023015"/>
    </source>
</evidence>
<dbReference type="InterPro" id="IPR035926">
    <property type="entry name" value="NusB-like_sf"/>
</dbReference>
<evidence type="ECO:0000256" key="2">
    <source>
        <dbReference type="ARBA" id="ARBA00022814"/>
    </source>
</evidence>
<comment type="similarity">
    <text evidence="1 6">Belongs to the NusB family.</text>
</comment>
<keyword evidence="4 6" id="KW-0805">Transcription regulation</keyword>
<reference evidence="8 9" key="1">
    <citation type="submission" date="2017-09" db="EMBL/GenBank/DDBJ databases">
        <title>Depth-based differentiation of microbial function through sediment-hosted aquifers and enrichment of novel symbionts in the deep terrestrial subsurface.</title>
        <authorList>
            <person name="Probst A.J."/>
            <person name="Ladd B."/>
            <person name="Jarett J.K."/>
            <person name="Geller-Mcgrath D.E."/>
            <person name="Sieber C.M."/>
            <person name="Emerson J.B."/>
            <person name="Anantharaman K."/>
            <person name="Thomas B.C."/>
            <person name="Malmstrom R."/>
            <person name="Stieglmeier M."/>
            <person name="Klingl A."/>
            <person name="Woyke T."/>
            <person name="Ryan C.M."/>
            <person name="Banfield J.F."/>
        </authorList>
    </citation>
    <scope>NUCLEOTIDE SEQUENCE [LARGE SCALE GENOMIC DNA]</scope>
    <source>
        <strain evidence="8">CG23_combo_of_CG06-09_8_20_14_all_40_14</strain>
    </source>
</reference>
<evidence type="ECO:0000313" key="8">
    <source>
        <dbReference type="EMBL" id="PIP04650.1"/>
    </source>
</evidence>
<protein>
    <recommendedName>
        <fullName evidence="6">Transcription antitermination protein NusB</fullName>
    </recommendedName>
    <alternativeName>
        <fullName evidence="6">Antitermination factor NusB</fullName>
    </alternativeName>
</protein>
<dbReference type="HAMAP" id="MF_00073">
    <property type="entry name" value="NusB"/>
    <property type="match status" value="1"/>
</dbReference>
<keyword evidence="3 6" id="KW-0694">RNA-binding</keyword>
<evidence type="ECO:0000256" key="3">
    <source>
        <dbReference type="ARBA" id="ARBA00022884"/>
    </source>
</evidence>
<evidence type="ECO:0000256" key="1">
    <source>
        <dbReference type="ARBA" id="ARBA00005952"/>
    </source>
</evidence>
<evidence type="ECO:0000313" key="9">
    <source>
        <dbReference type="Proteomes" id="UP000231388"/>
    </source>
</evidence>
<keyword evidence="2 6" id="KW-0889">Transcription antitermination</keyword>
<dbReference type="InterPro" id="IPR006027">
    <property type="entry name" value="NusB_RsmB_TIM44"/>
</dbReference>
<dbReference type="PANTHER" id="PTHR11078">
    <property type="entry name" value="N UTILIZATION SUBSTANCE PROTEIN B-RELATED"/>
    <property type="match status" value="1"/>
</dbReference>
<keyword evidence="5 6" id="KW-0804">Transcription</keyword>
<dbReference type="Gene3D" id="1.10.940.10">
    <property type="entry name" value="NusB-like"/>
    <property type="match status" value="1"/>
</dbReference>
<evidence type="ECO:0000259" key="7">
    <source>
        <dbReference type="Pfam" id="PF01029"/>
    </source>
</evidence>